<protein>
    <recommendedName>
        <fullName evidence="3">ADP-ribose 1''-phosphate phosphatase</fullName>
    </recommendedName>
</protein>
<dbReference type="SUPFAM" id="SSF52949">
    <property type="entry name" value="Macro domain-like"/>
    <property type="match status" value="1"/>
</dbReference>
<evidence type="ECO:0000313" key="1">
    <source>
        <dbReference type="EMBL" id="KAJ5088515.1"/>
    </source>
</evidence>
<proteinExistence type="predicted"/>
<dbReference type="InterPro" id="IPR050892">
    <property type="entry name" value="ADP-ribose_metab_enzymes"/>
</dbReference>
<evidence type="ECO:0008006" key="3">
    <source>
        <dbReference type="Google" id="ProtNLM"/>
    </source>
</evidence>
<dbReference type="InterPro" id="IPR043472">
    <property type="entry name" value="Macro_dom-like"/>
</dbReference>
<dbReference type="EMBL" id="JAPQKH010000007">
    <property type="protein sequence ID" value="KAJ5088515.1"/>
    <property type="molecule type" value="Genomic_DNA"/>
</dbReference>
<keyword evidence="2" id="KW-1185">Reference proteome</keyword>
<organism evidence="1 2">
    <name type="scientific">Penicillium angulare</name>
    <dbReference type="NCBI Taxonomy" id="116970"/>
    <lineage>
        <taxon>Eukaryota</taxon>
        <taxon>Fungi</taxon>
        <taxon>Dikarya</taxon>
        <taxon>Ascomycota</taxon>
        <taxon>Pezizomycotina</taxon>
        <taxon>Eurotiomycetes</taxon>
        <taxon>Eurotiomycetidae</taxon>
        <taxon>Eurotiales</taxon>
        <taxon>Aspergillaceae</taxon>
        <taxon>Penicillium</taxon>
    </lineage>
</organism>
<dbReference type="Gene3D" id="3.40.220.10">
    <property type="entry name" value="Leucine Aminopeptidase, subunit E, domain 1"/>
    <property type="match status" value="1"/>
</dbReference>
<dbReference type="PANTHER" id="PTHR12521:SF0">
    <property type="entry name" value="ADP-RIBOSE GLYCOHYDROLASE OARD1"/>
    <property type="match status" value="1"/>
</dbReference>
<reference evidence="1" key="1">
    <citation type="submission" date="2022-11" db="EMBL/GenBank/DDBJ databases">
        <authorList>
            <person name="Petersen C."/>
        </authorList>
    </citation>
    <scope>NUCLEOTIDE SEQUENCE</scope>
    <source>
        <strain evidence="1">IBT 30069</strain>
    </source>
</reference>
<reference evidence="1" key="2">
    <citation type="journal article" date="2023" name="IMA Fungus">
        <title>Comparative genomic study of the Penicillium genus elucidates a diverse pangenome and 15 lateral gene transfer events.</title>
        <authorList>
            <person name="Petersen C."/>
            <person name="Sorensen T."/>
            <person name="Nielsen M.R."/>
            <person name="Sondergaard T.E."/>
            <person name="Sorensen J.L."/>
            <person name="Fitzpatrick D.A."/>
            <person name="Frisvad J.C."/>
            <person name="Nielsen K.L."/>
        </authorList>
    </citation>
    <scope>NUCLEOTIDE SEQUENCE</scope>
    <source>
        <strain evidence="1">IBT 30069</strain>
    </source>
</reference>
<accession>A0A9W9K0R1</accession>
<comment type="caution">
    <text evidence="1">The sequence shown here is derived from an EMBL/GenBank/DDBJ whole genome shotgun (WGS) entry which is preliminary data.</text>
</comment>
<dbReference type="PANTHER" id="PTHR12521">
    <property type="entry name" value="PROTEIN C6ORF130"/>
    <property type="match status" value="1"/>
</dbReference>
<evidence type="ECO:0000313" key="2">
    <source>
        <dbReference type="Proteomes" id="UP001149165"/>
    </source>
</evidence>
<dbReference type="OrthoDB" id="2155246at2759"/>
<sequence>MSSNPPSILEMEGDIFNAPSGSVLMHACSVQGAWGKGIALEFKKNYPAAYLIYREYCMERLRKPGTHDIPNKVASYPPRLFARYPVGSTFIIPPQQDDQMRGRPAHWIACMFTSYDYGKRLDSPHVIRINTAAALDDLKMQLDRMLLEQSEGTECPKELFSCRFNSGLFKIPWEKTRVSLEKAGLPLPLTVVYPPNN</sequence>
<dbReference type="AlphaFoldDB" id="A0A9W9K0R1"/>
<dbReference type="GO" id="GO:0140291">
    <property type="term" value="P:peptidyl-glutamate ADP-deribosylation"/>
    <property type="evidence" value="ECO:0007669"/>
    <property type="project" value="TreeGrafter"/>
</dbReference>
<dbReference type="Proteomes" id="UP001149165">
    <property type="component" value="Unassembled WGS sequence"/>
</dbReference>
<name>A0A9W9K0R1_9EURO</name>
<gene>
    <name evidence="1" type="ORF">N7456_012131</name>
</gene>